<dbReference type="EMBL" id="GBRH01253244">
    <property type="protein sequence ID" value="JAD44651.1"/>
    <property type="molecule type" value="Transcribed_RNA"/>
</dbReference>
<evidence type="ECO:0000313" key="1">
    <source>
        <dbReference type="EMBL" id="JAD44651.1"/>
    </source>
</evidence>
<name>A0A0A9A0Q0_ARUDO</name>
<organism evidence="1">
    <name type="scientific">Arundo donax</name>
    <name type="common">Giant reed</name>
    <name type="synonym">Donax arundinaceus</name>
    <dbReference type="NCBI Taxonomy" id="35708"/>
    <lineage>
        <taxon>Eukaryota</taxon>
        <taxon>Viridiplantae</taxon>
        <taxon>Streptophyta</taxon>
        <taxon>Embryophyta</taxon>
        <taxon>Tracheophyta</taxon>
        <taxon>Spermatophyta</taxon>
        <taxon>Magnoliopsida</taxon>
        <taxon>Liliopsida</taxon>
        <taxon>Poales</taxon>
        <taxon>Poaceae</taxon>
        <taxon>PACMAD clade</taxon>
        <taxon>Arundinoideae</taxon>
        <taxon>Arundineae</taxon>
        <taxon>Arundo</taxon>
    </lineage>
</organism>
<sequence>MITNQLYVVFVLLHQPFMVGNEGFGTCLFTSGFANRILLFH</sequence>
<reference evidence="1" key="2">
    <citation type="journal article" date="2015" name="Data Brief">
        <title>Shoot transcriptome of the giant reed, Arundo donax.</title>
        <authorList>
            <person name="Barrero R.A."/>
            <person name="Guerrero F.D."/>
            <person name="Moolhuijzen P."/>
            <person name="Goolsby J.A."/>
            <person name="Tidwell J."/>
            <person name="Bellgard S.E."/>
            <person name="Bellgard M.I."/>
        </authorList>
    </citation>
    <scope>NUCLEOTIDE SEQUENCE</scope>
    <source>
        <tissue evidence="1">Shoot tissue taken approximately 20 cm above the soil surface</tissue>
    </source>
</reference>
<proteinExistence type="predicted"/>
<reference evidence="1" key="1">
    <citation type="submission" date="2014-09" db="EMBL/GenBank/DDBJ databases">
        <authorList>
            <person name="Magalhaes I.L.F."/>
            <person name="Oliveira U."/>
            <person name="Santos F.R."/>
            <person name="Vidigal T.H.D.A."/>
            <person name="Brescovit A.D."/>
            <person name="Santos A.J."/>
        </authorList>
    </citation>
    <scope>NUCLEOTIDE SEQUENCE</scope>
    <source>
        <tissue evidence="1">Shoot tissue taken approximately 20 cm above the soil surface</tissue>
    </source>
</reference>
<accession>A0A0A9A0Q0</accession>
<protein>
    <submittedName>
        <fullName evidence="1">Uncharacterized protein</fullName>
    </submittedName>
</protein>
<dbReference type="AlphaFoldDB" id="A0A0A9A0Q0"/>